<name>A0A8J3MWD8_9CHLR</name>
<feature type="transmembrane region" description="Helical" evidence="2">
    <location>
        <begin position="21"/>
        <end position="41"/>
    </location>
</feature>
<gene>
    <name evidence="3" type="ORF">KSX_70440</name>
</gene>
<dbReference type="EMBL" id="BNJF01000004">
    <property type="protein sequence ID" value="GHO48881.1"/>
    <property type="molecule type" value="Genomic_DNA"/>
</dbReference>
<evidence type="ECO:0008006" key="5">
    <source>
        <dbReference type="Google" id="ProtNLM"/>
    </source>
</evidence>
<feature type="region of interest" description="Disordered" evidence="1">
    <location>
        <begin position="123"/>
        <end position="147"/>
    </location>
</feature>
<feature type="compositionally biased region" description="Basic and acidic residues" evidence="1">
    <location>
        <begin position="128"/>
        <end position="139"/>
    </location>
</feature>
<reference evidence="3" key="1">
    <citation type="submission" date="2020-10" db="EMBL/GenBank/DDBJ databases">
        <title>Taxonomic study of unclassified bacteria belonging to the class Ktedonobacteria.</title>
        <authorList>
            <person name="Yabe S."/>
            <person name="Wang C.M."/>
            <person name="Zheng Y."/>
            <person name="Sakai Y."/>
            <person name="Cavaletti L."/>
            <person name="Monciardini P."/>
            <person name="Donadio S."/>
        </authorList>
    </citation>
    <scope>NUCLEOTIDE SEQUENCE</scope>
    <source>
        <strain evidence="3">SOSP1-1</strain>
    </source>
</reference>
<dbReference type="RefSeq" id="WP_220198036.1">
    <property type="nucleotide sequence ID" value="NZ_BNJF01000004.1"/>
</dbReference>
<dbReference type="Proteomes" id="UP000612362">
    <property type="component" value="Unassembled WGS sequence"/>
</dbReference>
<accession>A0A8J3MWD8</accession>
<sequence>MHIDALFSRFARSMARVLGHPLAFGLAALFILAWLISGPLFHFSDTWQLVINTGTTIITFLMVFLIQNTQNRDSEAMQVKLDELIRATKQANNTILDTEDLEEQDLEHLQQHYSFLAQRAQSHLPHQRHSDENPLESKDVSPTTKKK</sequence>
<protein>
    <recommendedName>
        <fullName evidence="5">Low affinity iron permease family protein</fullName>
    </recommendedName>
</protein>
<dbReference type="InterPro" id="IPR007251">
    <property type="entry name" value="Iron_permease_Fet4"/>
</dbReference>
<keyword evidence="2" id="KW-1133">Transmembrane helix</keyword>
<keyword evidence="4" id="KW-1185">Reference proteome</keyword>
<feature type="transmembrane region" description="Helical" evidence="2">
    <location>
        <begin position="47"/>
        <end position="66"/>
    </location>
</feature>
<evidence type="ECO:0000313" key="3">
    <source>
        <dbReference type="EMBL" id="GHO48881.1"/>
    </source>
</evidence>
<dbReference type="Pfam" id="PF04120">
    <property type="entry name" value="Iron_permease"/>
    <property type="match status" value="1"/>
</dbReference>
<dbReference type="AlphaFoldDB" id="A0A8J3MWD8"/>
<evidence type="ECO:0000256" key="2">
    <source>
        <dbReference type="SAM" id="Phobius"/>
    </source>
</evidence>
<keyword evidence="2" id="KW-0812">Transmembrane</keyword>
<proteinExistence type="predicted"/>
<organism evidence="3 4">
    <name type="scientific">Ktedonospora formicarum</name>
    <dbReference type="NCBI Taxonomy" id="2778364"/>
    <lineage>
        <taxon>Bacteria</taxon>
        <taxon>Bacillati</taxon>
        <taxon>Chloroflexota</taxon>
        <taxon>Ktedonobacteria</taxon>
        <taxon>Ktedonobacterales</taxon>
        <taxon>Ktedonobacteraceae</taxon>
        <taxon>Ktedonospora</taxon>
    </lineage>
</organism>
<evidence type="ECO:0000313" key="4">
    <source>
        <dbReference type="Proteomes" id="UP000612362"/>
    </source>
</evidence>
<evidence type="ECO:0000256" key="1">
    <source>
        <dbReference type="SAM" id="MobiDB-lite"/>
    </source>
</evidence>
<keyword evidence="2" id="KW-0472">Membrane</keyword>
<dbReference type="GO" id="GO:0055085">
    <property type="term" value="P:transmembrane transport"/>
    <property type="evidence" value="ECO:0007669"/>
    <property type="project" value="InterPro"/>
</dbReference>
<comment type="caution">
    <text evidence="3">The sequence shown here is derived from an EMBL/GenBank/DDBJ whole genome shotgun (WGS) entry which is preliminary data.</text>
</comment>